<keyword evidence="5" id="KW-1185">Reference proteome</keyword>
<evidence type="ECO:0000256" key="1">
    <source>
        <dbReference type="SAM" id="MobiDB-lite"/>
    </source>
</evidence>
<evidence type="ECO:0000313" key="3">
    <source>
        <dbReference type="EMBL" id="WJW66161.1"/>
    </source>
</evidence>
<dbReference type="EMBL" id="CP128399">
    <property type="protein sequence ID" value="WJW66161.1"/>
    <property type="molecule type" value="Genomic_DNA"/>
</dbReference>
<feature type="compositionally biased region" description="Polar residues" evidence="1">
    <location>
        <begin position="1"/>
        <end position="13"/>
    </location>
</feature>
<reference evidence="3" key="2">
    <citation type="journal article" date="2024" name="Nature">
        <title>Anoxygenic phototroph of the Chloroflexota uses a type I reaction centre.</title>
        <authorList>
            <person name="Tsuji J.M."/>
            <person name="Shaw N.A."/>
            <person name="Nagashima S."/>
            <person name="Venkiteswaran J.J."/>
            <person name="Schiff S.L."/>
            <person name="Watanabe T."/>
            <person name="Fukui M."/>
            <person name="Hanada S."/>
            <person name="Tank M."/>
            <person name="Neufeld J.D."/>
        </authorList>
    </citation>
    <scope>NUCLEOTIDE SEQUENCE</scope>
    <source>
        <strain evidence="3">L227-S17</strain>
    </source>
</reference>
<protein>
    <submittedName>
        <fullName evidence="2">Uncharacterized protein</fullName>
    </submittedName>
</protein>
<organism evidence="2 4">
    <name type="scientific">Candidatus Chlorohelix allophototropha</name>
    <dbReference type="NCBI Taxonomy" id="3003348"/>
    <lineage>
        <taxon>Bacteria</taxon>
        <taxon>Bacillati</taxon>
        <taxon>Chloroflexota</taxon>
        <taxon>Chloroflexia</taxon>
        <taxon>Candidatus Chloroheliales</taxon>
        <taxon>Candidatus Chloroheliaceae</taxon>
        <taxon>Candidatus Chlorohelix</taxon>
    </lineage>
</organism>
<accession>A0A8T7LQH3</accession>
<proteinExistence type="predicted"/>
<name>A0A8T7LQH3_9CHLR</name>
<dbReference type="Proteomes" id="UP001431572">
    <property type="component" value="Chromosome 1"/>
</dbReference>
<evidence type="ECO:0000313" key="5">
    <source>
        <dbReference type="Proteomes" id="UP001431572"/>
    </source>
</evidence>
<dbReference type="AlphaFoldDB" id="A0A8T7LQH3"/>
<feature type="region of interest" description="Disordered" evidence="1">
    <location>
        <begin position="1"/>
        <end position="38"/>
    </location>
</feature>
<dbReference type="EMBL" id="JACATZ010000001">
    <property type="protein sequence ID" value="NWJ44264.1"/>
    <property type="molecule type" value="Genomic_DNA"/>
</dbReference>
<evidence type="ECO:0000313" key="4">
    <source>
        <dbReference type="Proteomes" id="UP000521676"/>
    </source>
</evidence>
<reference evidence="2 4" key="1">
    <citation type="submission" date="2020-06" db="EMBL/GenBank/DDBJ databases">
        <title>Anoxygenic phototrophic Chloroflexota member uses a Type I reaction center.</title>
        <authorList>
            <person name="Tsuji J.M."/>
            <person name="Shaw N.A."/>
            <person name="Nagashima S."/>
            <person name="Venkiteswaran J."/>
            <person name="Schiff S.L."/>
            <person name="Hanada S."/>
            <person name="Tank M."/>
            <person name="Neufeld J.D."/>
        </authorList>
    </citation>
    <scope>NUCLEOTIDE SEQUENCE [LARGE SCALE GENOMIC DNA]</scope>
    <source>
        <strain evidence="2">L227-S17</strain>
    </source>
</reference>
<dbReference type="RefSeq" id="WP_341468042.1">
    <property type="nucleotide sequence ID" value="NZ_CP128399.1"/>
</dbReference>
<dbReference type="Proteomes" id="UP000521676">
    <property type="component" value="Unassembled WGS sequence"/>
</dbReference>
<evidence type="ECO:0000313" key="2">
    <source>
        <dbReference type="EMBL" id="NWJ44264.1"/>
    </source>
</evidence>
<gene>
    <name evidence="2" type="ORF">HXX08_00150</name>
    <name evidence="3" type="ORF">OZ401_001950</name>
</gene>
<sequence>MTTLIKKSLPQQFDRSKMANHLPPPCPIGRKPKNGQSLQGIDHFIVATS</sequence>